<dbReference type="Pfam" id="PF08402">
    <property type="entry name" value="TOBE_2"/>
    <property type="match status" value="1"/>
</dbReference>
<feature type="domain" description="Transport-associated OB type 2" evidence="2">
    <location>
        <begin position="77"/>
        <end position="156"/>
    </location>
</feature>
<proteinExistence type="predicted"/>
<dbReference type="InterPro" id="IPR050093">
    <property type="entry name" value="ABC_SmlMolc_Importer"/>
</dbReference>
<comment type="caution">
    <text evidence="3">The sequence shown here is derived from an EMBL/GenBank/DDBJ whole genome shotgun (WGS) entry which is preliminary data.</text>
</comment>
<dbReference type="PANTHER" id="PTHR42781:SF4">
    <property type="entry name" value="SPERMIDINE_PUTRESCINE IMPORT ATP-BINDING PROTEIN POTA"/>
    <property type="match status" value="1"/>
</dbReference>
<dbReference type="PANTHER" id="PTHR42781">
    <property type="entry name" value="SPERMIDINE/PUTRESCINE IMPORT ATP-BINDING PROTEIN POTA"/>
    <property type="match status" value="1"/>
</dbReference>
<gene>
    <name evidence="3" type="primary">potA_2</name>
    <name evidence="3" type="ORF">GAK30_00269</name>
</gene>
<accession>A0A7V8JRV2</accession>
<keyword evidence="3" id="KW-0067">ATP-binding</keyword>
<dbReference type="EMBL" id="WNDQ01000002">
    <property type="protein sequence ID" value="KAF1023902.1"/>
    <property type="molecule type" value="Genomic_DNA"/>
</dbReference>
<name>A0A7V8JRV2_9BURK</name>
<organism evidence="3 4">
    <name type="scientific">Paracidovorax wautersii</name>
    <dbReference type="NCBI Taxonomy" id="1177982"/>
    <lineage>
        <taxon>Bacteria</taxon>
        <taxon>Pseudomonadati</taxon>
        <taxon>Pseudomonadota</taxon>
        <taxon>Betaproteobacteria</taxon>
        <taxon>Burkholderiales</taxon>
        <taxon>Comamonadaceae</taxon>
        <taxon>Paracidovorax</taxon>
    </lineage>
</organism>
<dbReference type="InterPro" id="IPR013611">
    <property type="entry name" value="Transp-assoc_OB_typ2"/>
</dbReference>
<protein>
    <submittedName>
        <fullName evidence="3">Spermidine/putrescine import ATP-binding protein PotA</fullName>
    </submittedName>
</protein>
<dbReference type="InterPro" id="IPR027417">
    <property type="entry name" value="P-loop_NTPase"/>
</dbReference>
<evidence type="ECO:0000256" key="1">
    <source>
        <dbReference type="ARBA" id="ARBA00022448"/>
    </source>
</evidence>
<evidence type="ECO:0000313" key="4">
    <source>
        <dbReference type="Proteomes" id="UP000461670"/>
    </source>
</evidence>
<evidence type="ECO:0000313" key="3">
    <source>
        <dbReference type="EMBL" id="KAF1023902.1"/>
    </source>
</evidence>
<keyword evidence="3" id="KW-0547">Nucleotide-binding</keyword>
<dbReference type="AlphaFoldDB" id="A0A7V8JRV2"/>
<dbReference type="InterPro" id="IPR008995">
    <property type="entry name" value="Mo/tungstate-bd_C_term_dom"/>
</dbReference>
<dbReference type="SUPFAM" id="SSF52540">
    <property type="entry name" value="P-loop containing nucleoside triphosphate hydrolases"/>
    <property type="match status" value="1"/>
</dbReference>
<sequence>MADRLVIMNQGRIEQIGTPGQVYEHPANRFVAEFMGKTNFLEGQTTTDGRFQCKSGEVLACAETPEREGVPRVMSFRPERVRLSRGAAAAGAGWNGLRGRMLSTTYLGPFIEHRIGVAGDAVLTALQPNGREQAEQALAGGDEVLVEWPVQDSRLLRD</sequence>
<dbReference type="GO" id="GO:0022857">
    <property type="term" value="F:transmembrane transporter activity"/>
    <property type="evidence" value="ECO:0007669"/>
    <property type="project" value="InterPro"/>
</dbReference>
<dbReference type="GO" id="GO:0043190">
    <property type="term" value="C:ATP-binding cassette (ABC) transporter complex"/>
    <property type="evidence" value="ECO:0007669"/>
    <property type="project" value="InterPro"/>
</dbReference>
<dbReference type="Proteomes" id="UP000461670">
    <property type="component" value="Unassembled WGS sequence"/>
</dbReference>
<dbReference type="SUPFAM" id="SSF50331">
    <property type="entry name" value="MOP-like"/>
    <property type="match status" value="1"/>
</dbReference>
<reference evidence="4" key="1">
    <citation type="journal article" date="2020" name="MBio">
        <title>Horizontal gene transfer to a defensive symbiont with a reduced genome amongst a multipartite beetle microbiome.</title>
        <authorList>
            <person name="Waterworth S.C."/>
            <person name="Florez L.V."/>
            <person name="Rees E.R."/>
            <person name="Hertweck C."/>
            <person name="Kaltenpoth M."/>
            <person name="Kwan J.C."/>
        </authorList>
    </citation>
    <scope>NUCLEOTIDE SEQUENCE [LARGE SCALE GENOMIC DNA]</scope>
</reference>
<evidence type="ECO:0000259" key="2">
    <source>
        <dbReference type="Pfam" id="PF08402"/>
    </source>
</evidence>
<dbReference type="Gene3D" id="2.40.50.100">
    <property type="match status" value="1"/>
</dbReference>
<dbReference type="GO" id="GO:0005524">
    <property type="term" value="F:ATP binding"/>
    <property type="evidence" value="ECO:0007669"/>
    <property type="project" value="UniProtKB-KW"/>
</dbReference>
<keyword evidence="1" id="KW-0813">Transport</keyword>